<proteinExistence type="predicted"/>
<dbReference type="Proteomes" id="UP000823388">
    <property type="component" value="Chromosome 3N"/>
</dbReference>
<evidence type="ECO:0000313" key="1">
    <source>
        <dbReference type="EMBL" id="KAG2618337.1"/>
    </source>
</evidence>
<dbReference type="EMBL" id="CM029042">
    <property type="protein sequence ID" value="KAG2618337.1"/>
    <property type="molecule type" value="Genomic_DNA"/>
</dbReference>
<name>A0A8T0U7S8_PANVG</name>
<reference evidence="1" key="1">
    <citation type="submission" date="2020-05" db="EMBL/GenBank/DDBJ databases">
        <title>WGS assembly of Panicum virgatum.</title>
        <authorList>
            <person name="Lovell J.T."/>
            <person name="Jenkins J."/>
            <person name="Shu S."/>
            <person name="Juenger T.E."/>
            <person name="Schmutz J."/>
        </authorList>
    </citation>
    <scope>NUCLEOTIDE SEQUENCE</scope>
    <source>
        <strain evidence="1">AP13</strain>
    </source>
</reference>
<comment type="caution">
    <text evidence="1">The sequence shown here is derived from an EMBL/GenBank/DDBJ whole genome shotgun (WGS) entry which is preliminary data.</text>
</comment>
<evidence type="ECO:0000313" key="2">
    <source>
        <dbReference type="Proteomes" id="UP000823388"/>
    </source>
</evidence>
<organism evidence="1 2">
    <name type="scientific">Panicum virgatum</name>
    <name type="common">Blackwell switchgrass</name>
    <dbReference type="NCBI Taxonomy" id="38727"/>
    <lineage>
        <taxon>Eukaryota</taxon>
        <taxon>Viridiplantae</taxon>
        <taxon>Streptophyta</taxon>
        <taxon>Embryophyta</taxon>
        <taxon>Tracheophyta</taxon>
        <taxon>Spermatophyta</taxon>
        <taxon>Magnoliopsida</taxon>
        <taxon>Liliopsida</taxon>
        <taxon>Poales</taxon>
        <taxon>Poaceae</taxon>
        <taxon>PACMAD clade</taxon>
        <taxon>Panicoideae</taxon>
        <taxon>Panicodae</taxon>
        <taxon>Paniceae</taxon>
        <taxon>Panicinae</taxon>
        <taxon>Panicum</taxon>
        <taxon>Panicum sect. Hiantes</taxon>
    </lineage>
</organism>
<accession>A0A8T0U7S8</accession>
<protein>
    <submittedName>
        <fullName evidence="1">Uncharacterized protein</fullName>
    </submittedName>
</protein>
<dbReference type="AlphaFoldDB" id="A0A8T0U7S8"/>
<keyword evidence="2" id="KW-1185">Reference proteome</keyword>
<gene>
    <name evidence="1" type="ORF">PVAP13_3NG079520</name>
</gene>
<sequence length="114" mass="12803">MGTQVRAGHTWRRSIAGAELQCSFLSSALFASQSRSSKSTAKGQRYDKAVTRTRPNCVSIRLKSDENNRFFVIARRCPLVWIVPRLELALLACSVLGTPALRHRKWGSENDKAR</sequence>